<dbReference type="EMBL" id="NHON01000085">
    <property type="protein sequence ID" value="OWJ63589.1"/>
    <property type="molecule type" value="Genomic_DNA"/>
</dbReference>
<gene>
    <name evidence="2" type="ORF">BWR60_29030</name>
</gene>
<reference evidence="3" key="1">
    <citation type="submission" date="2017-05" db="EMBL/GenBank/DDBJ databases">
        <authorList>
            <person name="Macchi M."/>
            <person name="Festa S."/>
            <person name="Coppotelli B.M."/>
            <person name="Morelli I.S."/>
        </authorList>
    </citation>
    <scope>NUCLEOTIDE SEQUENCE [LARGE SCALE GENOMIC DNA]</scope>
    <source>
        <strain evidence="3">I</strain>
    </source>
</reference>
<dbReference type="AlphaFoldDB" id="A0A211ZE80"/>
<protein>
    <submittedName>
        <fullName evidence="2">Uncharacterized protein</fullName>
    </submittedName>
</protein>
<dbReference type="OrthoDB" id="7369063at2"/>
<evidence type="ECO:0000256" key="1">
    <source>
        <dbReference type="SAM" id="MobiDB-lite"/>
    </source>
</evidence>
<evidence type="ECO:0000313" key="2">
    <source>
        <dbReference type="EMBL" id="OWJ63589.1"/>
    </source>
</evidence>
<dbReference type="Proteomes" id="UP000196655">
    <property type="component" value="Unassembled WGS sequence"/>
</dbReference>
<accession>A0A211ZE80</accession>
<proteinExistence type="predicted"/>
<keyword evidence="3" id="KW-1185">Reference proteome</keyword>
<comment type="caution">
    <text evidence="2">The sequence shown here is derived from an EMBL/GenBank/DDBJ whole genome shotgun (WGS) entry which is preliminary data.</text>
</comment>
<organism evidence="2 3">
    <name type="scientific">Inquilinus limosus</name>
    <dbReference type="NCBI Taxonomy" id="171674"/>
    <lineage>
        <taxon>Bacteria</taxon>
        <taxon>Pseudomonadati</taxon>
        <taxon>Pseudomonadota</taxon>
        <taxon>Alphaproteobacteria</taxon>
        <taxon>Rhodospirillales</taxon>
        <taxon>Rhodospirillaceae</taxon>
        <taxon>Inquilinus</taxon>
    </lineage>
</organism>
<evidence type="ECO:0000313" key="3">
    <source>
        <dbReference type="Proteomes" id="UP000196655"/>
    </source>
</evidence>
<feature type="compositionally biased region" description="Low complexity" evidence="1">
    <location>
        <begin position="149"/>
        <end position="174"/>
    </location>
</feature>
<name>A0A211ZE80_9PROT</name>
<sequence>MARAVACSVAANRDLDAETCEAQIAAMWKRLVDDPEIDADLDFAGHSLEAIVFQLCRDMRIRPDPSWLNPDYSGADWFGRLRKAEGDKPAAPWWPEDGPDAGRYWHLDESDKIPDPGWYDIETGERLDRAPWLLKPGGGPRPGGRRTGRMPAATGISTRATRSRTRAGTTSRPANDSTAPPGC</sequence>
<feature type="region of interest" description="Disordered" evidence="1">
    <location>
        <begin position="130"/>
        <end position="183"/>
    </location>
</feature>